<keyword evidence="11" id="KW-1185">Reference proteome</keyword>
<evidence type="ECO:0000256" key="7">
    <source>
        <dbReference type="PIRSR" id="PIRSR006621-2"/>
    </source>
</evidence>
<dbReference type="CDD" id="cd02801">
    <property type="entry name" value="DUS_like_FMN"/>
    <property type="match status" value="1"/>
</dbReference>
<keyword evidence="7" id="KW-0547">Nucleotide-binding</keyword>
<accession>A0A6M1RJI7</accession>
<feature type="domain" description="DUS-like FMN-binding" evidence="9">
    <location>
        <begin position="1"/>
        <end position="242"/>
    </location>
</feature>
<evidence type="ECO:0000256" key="1">
    <source>
        <dbReference type="ARBA" id="ARBA00022630"/>
    </source>
</evidence>
<evidence type="ECO:0000313" key="10">
    <source>
        <dbReference type="EMBL" id="NGO40228.1"/>
    </source>
</evidence>
<reference evidence="10 11" key="1">
    <citation type="submission" date="2020-02" db="EMBL/GenBank/DDBJ databases">
        <title>Draft genome sequence of Limisphaera ngatamarikiensis NGM72.4T, a thermophilic Verrucomicrobia grouped in subdivision 3.</title>
        <authorList>
            <person name="Carere C.R."/>
            <person name="Steen J."/>
            <person name="Hugenholtz P."/>
            <person name="Stott M.B."/>
        </authorList>
    </citation>
    <scope>NUCLEOTIDE SEQUENCE [LARGE SCALE GENOMIC DNA]</scope>
    <source>
        <strain evidence="10 11">NGM72.4</strain>
    </source>
</reference>
<keyword evidence="1 5" id="KW-0285">Flavoprotein</keyword>
<proteinExistence type="inferred from homology"/>
<dbReference type="AlphaFoldDB" id="A0A6M1RJI7"/>
<keyword evidence="3 5" id="KW-0819">tRNA processing</keyword>
<dbReference type="PIRSF" id="PIRSF006621">
    <property type="entry name" value="Dus"/>
    <property type="match status" value="1"/>
</dbReference>
<evidence type="ECO:0000256" key="4">
    <source>
        <dbReference type="ARBA" id="ARBA00023002"/>
    </source>
</evidence>
<keyword evidence="4 5" id="KW-0560">Oxidoreductase</keyword>
<evidence type="ECO:0000256" key="6">
    <source>
        <dbReference type="PIRSR" id="PIRSR006621-1"/>
    </source>
</evidence>
<protein>
    <recommendedName>
        <fullName evidence="5">tRNA-dihydrouridine synthase</fullName>
        <ecNumber evidence="5">1.3.1.-</ecNumber>
    </recommendedName>
</protein>
<feature type="active site" description="Proton donor" evidence="6">
    <location>
        <position position="85"/>
    </location>
</feature>
<dbReference type="EC" id="1.3.1.-" evidence="5"/>
<dbReference type="SUPFAM" id="SSF51395">
    <property type="entry name" value="FMN-linked oxidoreductases"/>
    <property type="match status" value="1"/>
</dbReference>
<comment type="function">
    <text evidence="5">Catalyzes the synthesis of 5,6-dihydrouridine (D), a modified base found in the D-loop of most tRNAs, via the reduction of the C5-C6 double bond in target uridines.</text>
</comment>
<organism evidence="10 11">
    <name type="scientific">Limisphaera ngatamarikiensis</name>
    <dbReference type="NCBI Taxonomy" id="1324935"/>
    <lineage>
        <taxon>Bacteria</taxon>
        <taxon>Pseudomonadati</taxon>
        <taxon>Verrucomicrobiota</taxon>
        <taxon>Verrucomicrobiia</taxon>
        <taxon>Limisphaerales</taxon>
        <taxon>Limisphaeraceae</taxon>
        <taxon>Limisphaera</taxon>
    </lineage>
</organism>
<dbReference type="PANTHER" id="PTHR45846:SF1">
    <property type="entry name" value="TRNA-DIHYDROURIDINE(47) SYNTHASE [NAD(P)(+)]-LIKE"/>
    <property type="match status" value="1"/>
</dbReference>
<feature type="binding site" evidence="7">
    <location>
        <position position="55"/>
    </location>
    <ligand>
        <name>FMN</name>
        <dbReference type="ChEBI" id="CHEBI:58210"/>
    </ligand>
</feature>
<sequence>MQDVTDAAFWGLIQQRGGADAYWTEYTRVHATSRPEKAVVRAILNNPTGRPVVAQMMGNDPDALARTARLLEQLPVAAIELNLGCPAPVVYRKCAGGGLLRQPRLLDQILGRLRDTVTLPLSLKTRLGFDSDAHFDQLLDLYARHRPDLVIVHARTVLQGYGLPVRYDLIQRAAQSLPCPVLANGHIHDPHQALQILQQTGARGWMIGRAAIRNPWIFSQIRQALSGQPIQRPTGRDVLHYIEQLWESYATPGYPERLQTQRLKLFTNFIGEGLGPDAGAFLHAIRRSQTRAEFFEICRRHLDHDRPLDLNPHPGPPPTPANTNTLAPAVESAT</sequence>
<gene>
    <name evidence="10" type="ORF">G4L39_12610</name>
</gene>
<dbReference type="EMBL" id="JAAKYA010000082">
    <property type="protein sequence ID" value="NGO40228.1"/>
    <property type="molecule type" value="Genomic_DNA"/>
</dbReference>
<feature type="region of interest" description="Disordered" evidence="8">
    <location>
        <begin position="306"/>
        <end position="334"/>
    </location>
</feature>
<comment type="caution">
    <text evidence="10">The sequence shown here is derived from an EMBL/GenBank/DDBJ whole genome shotgun (WGS) entry which is preliminary data.</text>
</comment>
<dbReference type="Proteomes" id="UP000477311">
    <property type="component" value="Unassembled WGS sequence"/>
</dbReference>
<feature type="binding site" evidence="7">
    <location>
        <begin position="208"/>
        <end position="209"/>
    </location>
    <ligand>
        <name>FMN</name>
        <dbReference type="ChEBI" id="CHEBI:58210"/>
    </ligand>
</feature>
<dbReference type="GO" id="GO:0050660">
    <property type="term" value="F:flavin adenine dinucleotide binding"/>
    <property type="evidence" value="ECO:0007669"/>
    <property type="project" value="InterPro"/>
</dbReference>
<evidence type="ECO:0000256" key="3">
    <source>
        <dbReference type="ARBA" id="ARBA00022694"/>
    </source>
</evidence>
<evidence type="ECO:0000256" key="2">
    <source>
        <dbReference type="ARBA" id="ARBA00022643"/>
    </source>
</evidence>
<evidence type="ECO:0000256" key="5">
    <source>
        <dbReference type="PIRNR" id="PIRNR006621"/>
    </source>
</evidence>
<name>A0A6M1RJI7_9BACT</name>
<dbReference type="PANTHER" id="PTHR45846">
    <property type="entry name" value="TRNA-DIHYDROURIDINE(47) SYNTHASE [NAD(P)(+)]-LIKE"/>
    <property type="match status" value="1"/>
</dbReference>
<comment type="similarity">
    <text evidence="5">Belongs to the dus family.</text>
</comment>
<dbReference type="Pfam" id="PF01207">
    <property type="entry name" value="Dus"/>
    <property type="match status" value="1"/>
</dbReference>
<dbReference type="InterPro" id="IPR035587">
    <property type="entry name" value="DUS-like_FMN-bd"/>
</dbReference>
<dbReference type="GO" id="GO:0003723">
    <property type="term" value="F:RNA binding"/>
    <property type="evidence" value="ECO:0007669"/>
    <property type="project" value="TreeGrafter"/>
</dbReference>
<dbReference type="InterPro" id="IPR001269">
    <property type="entry name" value="DUS_fam"/>
</dbReference>
<dbReference type="GO" id="GO:0017150">
    <property type="term" value="F:tRNA dihydrouridine synthase activity"/>
    <property type="evidence" value="ECO:0007669"/>
    <property type="project" value="InterPro"/>
</dbReference>
<dbReference type="RefSeq" id="WP_165108599.1">
    <property type="nucleotide sequence ID" value="NZ_JAAKYA010000082.1"/>
</dbReference>
<feature type="binding site" evidence="7">
    <location>
        <position position="124"/>
    </location>
    <ligand>
        <name>FMN</name>
        <dbReference type="ChEBI" id="CHEBI:58210"/>
    </ligand>
</feature>
<dbReference type="InterPro" id="IPR013785">
    <property type="entry name" value="Aldolase_TIM"/>
</dbReference>
<evidence type="ECO:0000256" key="8">
    <source>
        <dbReference type="SAM" id="MobiDB-lite"/>
    </source>
</evidence>
<keyword evidence="2 5" id="KW-0288">FMN</keyword>
<feature type="binding site" evidence="7">
    <location>
        <position position="153"/>
    </location>
    <ligand>
        <name>FMN</name>
        <dbReference type="ChEBI" id="CHEBI:58210"/>
    </ligand>
</feature>
<dbReference type="Gene3D" id="3.20.20.70">
    <property type="entry name" value="Aldolase class I"/>
    <property type="match status" value="1"/>
</dbReference>
<comment type="cofactor">
    <cofactor evidence="5 7">
        <name>FMN</name>
        <dbReference type="ChEBI" id="CHEBI:58210"/>
    </cofactor>
</comment>
<evidence type="ECO:0000313" key="11">
    <source>
        <dbReference type="Proteomes" id="UP000477311"/>
    </source>
</evidence>
<evidence type="ECO:0000259" key="9">
    <source>
        <dbReference type="Pfam" id="PF01207"/>
    </source>
</evidence>
<feature type="compositionally biased region" description="Low complexity" evidence="8">
    <location>
        <begin position="321"/>
        <end position="334"/>
    </location>
</feature>